<feature type="region of interest" description="Disordered" evidence="1">
    <location>
        <begin position="1"/>
        <end position="64"/>
    </location>
</feature>
<name>A0A1E5VHS9_9POAL</name>
<feature type="non-terminal residue" evidence="2">
    <location>
        <position position="1"/>
    </location>
</feature>
<sequence>QASERDGGVPSVLNPTRTHAKPPRPPPENQRKREERAETPKGRAAWNPRNFLFTTPPPAAAPAAAAAAASAQLLSAQRRLGDGAKGRRHIKMQISGKGDRSKEKEKGEEMIKDSEKKQQVFVGNQRGISASPPPPHQPRTTRELGT</sequence>
<reference evidence="2 3" key="1">
    <citation type="submission" date="2016-09" db="EMBL/GenBank/DDBJ databases">
        <title>The draft genome of Dichanthelium oligosanthes: A C3 panicoid grass species.</title>
        <authorList>
            <person name="Studer A.J."/>
            <person name="Schnable J.C."/>
            <person name="Brutnell T.P."/>
        </authorList>
    </citation>
    <scope>NUCLEOTIDE SEQUENCE [LARGE SCALE GENOMIC DNA]</scope>
    <source>
        <strain evidence="3">cv. Kellogg 1175</strain>
        <tissue evidence="2">Leaf</tissue>
    </source>
</reference>
<evidence type="ECO:0000313" key="2">
    <source>
        <dbReference type="EMBL" id="OEL24671.1"/>
    </source>
</evidence>
<dbReference type="EMBL" id="LWDX02039139">
    <property type="protein sequence ID" value="OEL24671.1"/>
    <property type="molecule type" value="Genomic_DNA"/>
</dbReference>
<protein>
    <submittedName>
        <fullName evidence="2">Uncharacterized protein</fullName>
    </submittedName>
</protein>
<keyword evidence="3" id="KW-1185">Reference proteome</keyword>
<proteinExistence type="predicted"/>
<comment type="caution">
    <text evidence="2">The sequence shown here is derived from an EMBL/GenBank/DDBJ whole genome shotgun (WGS) entry which is preliminary data.</text>
</comment>
<dbReference type="Proteomes" id="UP000095767">
    <property type="component" value="Unassembled WGS sequence"/>
</dbReference>
<feature type="compositionally biased region" description="Basic and acidic residues" evidence="1">
    <location>
        <begin position="29"/>
        <end position="41"/>
    </location>
</feature>
<organism evidence="2 3">
    <name type="scientific">Dichanthelium oligosanthes</name>
    <dbReference type="NCBI Taxonomy" id="888268"/>
    <lineage>
        <taxon>Eukaryota</taxon>
        <taxon>Viridiplantae</taxon>
        <taxon>Streptophyta</taxon>
        <taxon>Embryophyta</taxon>
        <taxon>Tracheophyta</taxon>
        <taxon>Spermatophyta</taxon>
        <taxon>Magnoliopsida</taxon>
        <taxon>Liliopsida</taxon>
        <taxon>Poales</taxon>
        <taxon>Poaceae</taxon>
        <taxon>PACMAD clade</taxon>
        <taxon>Panicoideae</taxon>
        <taxon>Panicodae</taxon>
        <taxon>Paniceae</taxon>
        <taxon>Dichantheliinae</taxon>
        <taxon>Dichanthelium</taxon>
    </lineage>
</organism>
<dbReference type="AlphaFoldDB" id="A0A1E5VHS9"/>
<feature type="region of interest" description="Disordered" evidence="1">
    <location>
        <begin position="79"/>
        <end position="146"/>
    </location>
</feature>
<feature type="compositionally biased region" description="Basic and acidic residues" evidence="1">
    <location>
        <begin position="97"/>
        <end position="118"/>
    </location>
</feature>
<accession>A0A1E5VHS9</accession>
<evidence type="ECO:0000256" key="1">
    <source>
        <dbReference type="SAM" id="MobiDB-lite"/>
    </source>
</evidence>
<gene>
    <name evidence="2" type="ORF">BAE44_0014309</name>
</gene>
<evidence type="ECO:0000313" key="3">
    <source>
        <dbReference type="Proteomes" id="UP000095767"/>
    </source>
</evidence>